<dbReference type="KEGG" id="der:26526647"/>
<keyword evidence="3" id="KW-1185">Reference proteome</keyword>
<dbReference type="AlphaFoldDB" id="A0A0Q5T215"/>
<evidence type="ECO:0000313" key="3">
    <source>
        <dbReference type="Proteomes" id="UP000008711"/>
    </source>
</evidence>
<evidence type="ECO:0000256" key="1">
    <source>
        <dbReference type="SAM" id="SignalP"/>
    </source>
</evidence>
<reference evidence="2 3" key="1">
    <citation type="journal article" date="2007" name="Nature">
        <title>Evolution of genes and genomes on the Drosophila phylogeny.</title>
        <authorList>
            <consortium name="Drosophila 12 Genomes Consortium"/>
            <person name="Clark A.G."/>
            <person name="Eisen M.B."/>
            <person name="Smith D.R."/>
            <person name="Bergman C.M."/>
            <person name="Oliver B."/>
            <person name="Markow T.A."/>
            <person name="Kaufman T.C."/>
            <person name="Kellis M."/>
            <person name="Gelbart W."/>
            <person name="Iyer V.N."/>
            <person name="Pollard D.A."/>
            <person name="Sackton T.B."/>
            <person name="Larracuente A.M."/>
            <person name="Singh N.D."/>
            <person name="Abad J.P."/>
            <person name="Abt D.N."/>
            <person name="Adryan B."/>
            <person name="Aguade M."/>
            <person name="Akashi H."/>
            <person name="Anderson W.W."/>
            <person name="Aquadro C.F."/>
            <person name="Ardell D.H."/>
            <person name="Arguello R."/>
            <person name="Artieri C.G."/>
            <person name="Barbash D.A."/>
            <person name="Barker D."/>
            <person name="Barsanti P."/>
            <person name="Batterham P."/>
            <person name="Batzoglou S."/>
            <person name="Begun D."/>
            <person name="Bhutkar A."/>
            <person name="Blanco E."/>
            <person name="Bosak S.A."/>
            <person name="Bradley R.K."/>
            <person name="Brand A.D."/>
            <person name="Brent M.R."/>
            <person name="Brooks A.N."/>
            <person name="Brown R.H."/>
            <person name="Butlin R.K."/>
            <person name="Caggese C."/>
            <person name="Calvi B.R."/>
            <person name="Bernardo de Carvalho A."/>
            <person name="Caspi A."/>
            <person name="Castrezana S."/>
            <person name="Celniker S.E."/>
            <person name="Chang J.L."/>
            <person name="Chapple C."/>
            <person name="Chatterji S."/>
            <person name="Chinwalla A."/>
            <person name="Civetta A."/>
            <person name="Clifton S.W."/>
            <person name="Comeron J.M."/>
            <person name="Costello J.C."/>
            <person name="Coyne J.A."/>
            <person name="Daub J."/>
            <person name="David R.G."/>
            <person name="Delcher A.L."/>
            <person name="Delehaunty K."/>
            <person name="Do C.B."/>
            <person name="Ebling H."/>
            <person name="Edwards K."/>
            <person name="Eickbush T."/>
            <person name="Evans J.D."/>
            <person name="Filipski A."/>
            <person name="Findeiss S."/>
            <person name="Freyhult E."/>
            <person name="Fulton L."/>
            <person name="Fulton R."/>
            <person name="Garcia A.C."/>
            <person name="Gardiner A."/>
            <person name="Garfield D.A."/>
            <person name="Garvin B.E."/>
            <person name="Gibson G."/>
            <person name="Gilbert D."/>
            <person name="Gnerre S."/>
            <person name="Godfrey J."/>
            <person name="Good R."/>
            <person name="Gotea V."/>
            <person name="Gravely B."/>
            <person name="Greenberg A.J."/>
            <person name="Griffiths-Jones S."/>
            <person name="Gross S."/>
            <person name="Guigo R."/>
            <person name="Gustafson E.A."/>
            <person name="Haerty W."/>
            <person name="Hahn M.W."/>
            <person name="Halligan D.L."/>
            <person name="Halpern A.L."/>
            <person name="Halter G.M."/>
            <person name="Han M.V."/>
            <person name="Heger A."/>
            <person name="Hillier L."/>
            <person name="Hinrichs A.S."/>
            <person name="Holmes I."/>
            <person name="Hoskins R.A."/>
            <person name="Hubisz M.J."/>
            <person name="Hultmark D."/>
            <person name="Huntley M.A."/>
            <person name="Jaffe D.B."/>
            <person name="Jagadeeshan S."/>
            <person name="Jeck W.R."/>
            <person name="Johnson J."/>
            <person name="Jones C.D."/>
            <person name="Jordan W.C."/>
            <person name="Karpen G.H."/>
            <person name="Kataoka E."/>
            <person name="Keightley P.D."/>
            <person name="Kheradpour P."/>
            <person name="Kirkness E.F."/>
            <person name="Koerich L.B."/>
            <person name="Kristiansen K."/>
            <person name="Kudrna D."/>
            <person name="Kulathinal R.J."/>
            <person name="Kumar S."/>
            <person name="Kwok R."/>
            <person name="Lander E."/>
            <person name="Langley C.H."/>
            <person name="Lapoint R."/>
            <person name="Lazzaro B.P."/>
            <person name="Lee S.J."/>
            <person name="Levesque L."/>
            <person name="Li R."/>
            <person name="Lin C.F."/>
            <person name="Lin M.F."/>
            <person name="Lindblad-Toh K."/>
            <person name="Llopart A."/>
            <person name="Long M."/>
            <person name="Low L."/>
            <person name="Lozovsky E."/>
            <person name="Lu J."/>
            <person name="Luo M."/>
            <person name="Machado C.A."/>
            <person name="Makalowski W."/>
            <person name="Marzo M."/>
            <person name="Matsuda M."/>
            <person name="Matzkin L."/>
            <person name="McAllister B."/>
            <person name="McBride C.S."/>
            <person name="McKernan B."/>
            <person name="McKernan K."/>
            <person name="Mendez-Lago M."/>
            <person name="Minx P."/>
            <person name="Mollenhauer M.U."/>
            <person name="Montooth K."/>
            <person name="Mount S.M."/>
            <person name="Mu X."/>
            <person name="Myers E."/>
            <person name="Negre B."/>
            <person name="Newfeld S."/>
            <person name="Nielsen R."/>
            <person name="Noor M.A."/>
            <person name="O'Grady P."/>
            <person name="Pachter L."/>
            <person name="Papaceit M."/>
            <person name="Parisi M.J."/>
            <person name="Parisi M."/>
            <person name="Parts L."/>
            <person name="Pedersen J.S."/>
            <person name="Pesole G."/>
            <person name="Phillippy A.M."/>
            <person name="Ponting C.P."/>
            <person name="Pop M."/>
            <person name="Porcelli D."/>
            <person name="Powell J.R."/>
            <person name="Prohaska S."/>
            <person name="Pruitt K."/>
            <person name="Puig M."/>
            <person name="Quesneville H."/>
            <person name="Ram K.R."/>
            <person name="Rand D."/>
            <person name="Rasmussen M.D."/>
            <person name="Reed L.K."/>
            <person name="Reenan R."/>
            <person name="Reily A."/>
            <person name="Remington K.A."/>
            <person name="Rieger T.T."/>
            <person name="Ritchie M.G."/>
            <person name="Robin C."/>
            <person name="Rogers Y.H."/>
            <person name="Rohde C."/>
            <person name="Rozas J."/>
            <person name="Rubenfield M.J."/>
            <person name="Ruiz A."/>
            <person name="Russo S."/>
            <person name="Salzberg S.L."/>
            <person name="Sanchez-Gracia A."/>
            <person name="Saranga D.J."/>
            <person name="Sato H."/>
            <person name="Schaeffer S.W."/>
            <person name="Schatz M.C."/>
            <person name="Schlenke T."/>
            <person name="Schwartz R."/>
            <person name="Segarra C."/>
            <person name="Singh R.S."/>
            <person name="Sirot L."/>
            <person name="Sirota M."/>
            <person name="Sisneros N.B."/>
            <person name="Smith C.D."/>
            <person name="Smith T.F."/>
            <person name="Spieth J."/>
            <person name="Stage D.E."/>
            <person name="Stark A."/>
            <person name="Stephan W."/>
            <person name="Strausberg R.L."/>
            <person name="Strempel S."/>
            <person name="Sturgill D."/>
            <person name="Sutton G."/>
            <person name="Sutton G.G."/>
            <person name="Tao W."/>
            <person name="Teichmann S."/>
            <person name="Tobari Y.N."/>
            <person name="Tomimura Y."/>
            <person name="Tsolas J.M."/>
            <person name="Valente V.L."/>
            <person name="Venter E."/>
            <person name="Venter J.C."/>
            <person name="Vicario S."/>
            <person name="Vieira F.G."/>
            <person name="Vilella A.J."/>
            <person name="Villasante A."/>
            <person name="Walenz B."/>
            <person name="Wang J."/>
            <person name="Wasserman M."/>
            <person name="Watts T."/>
            <person name="Wilson D."/>
            <person name="Wilson R.K."/>
            <person name="Wing R.A."/>
            <person name="Wolfner M.F."/>
            <person name="Wong A."/>
            <person name="Wong G.K."/>
            <person name="Wu C.I."/>
            <person name="Wu G."/>
            <person name="Yamamoto D."/>
            <person name="Yang H.P."/>
            <person name="Yang S.P."/>
            <person name="Yorke J.A."/>
            <person name="Yoshida K."/>
            <person name="Zdobnov E."/>
            <person name="Zhang P."/>
            <person name="Zhang Y."/>
            <person name="Zimin A.V."/>
            <person name="Baldwin J."/>
            <person name="Abdouelleil A."/>
            <person name="Abdulkadir J."/>
            <person name="Abebe A."/>
            <person name="Abera B."/>
            <person name="Abreu J."/>
            <person name="Acer S.C."/>
            <person name="Aftuck L."/>
            <person name="Alexander A."/>
            <person name="An P."/>
            <person name="Anderson E."/>
            <person name="Anderson S."/>
            <person name="Arachi H."/>
            <person name="Azer M."/>
            <person name="Bachantsang P."/>
            <person name="Barry A."/>
            <person name="Bayul T."/>
            <person name="Berlin A."/>
            <person name="Bessette D."/>
            <person name="Bloom T."/>
            <person name="Blye J."/>
            <person name="Boguslavskiy L."/>
            <person name="Bonnet C."/>
            <person name="Boukhgalter B."/>
            <person name="Bourzgui I."/>
            <person name="Brown A."/>
            <person name="Cahill P."/>
            <person name="Channer S."/>
            <person name="Cheshatsang Y."/>
            <person name="Chuda L."/>
            <person name="Citroen M."/>
            <person name="Collymore A."/>
            <person name="Cooke P."/>
            <person name="Costello M."/>
            <person name="D'Aco K."/>
            <person name="Daza R."/>
            <person name="De Haan G."/>
            <person name="DeGray S."/>
            <person name="DeMaso C."/>
            <person name="Dhargay N."/>
            <person name="Dooley K."/>
            <person name="Dooley E."/>
            <person name="Doricent M."/>
            <person name="Dorje P."/>
            <person name="Dorjee K."/>
            <person name="Dupes A."/>
            <person name="Elong R."/>
            <person name="Falk J."/>
            <person name="Farina A."/>
            <person name="Faro S."/>
            <person name="Ferguson D."/>
            <person name="Fisher S."/>
            <person name="Foley C.D."/>
            <person name="Franke A."/>
            <person name="Friedrich D."/>
            <person name="Gadbois L."/>
            <person name="Gearin G."/>
            <person name="Gearin C.R."/>
            <person name="Giannoukos G."/>
            <person name="Goode T."/>
            <person name="Graham J."/>
            <person name="Grandbois E."/>
            <person name="Grewal S."/>
            <person name="Gyaltsen K."/>
            <person name="Hafez N."/>
            <person name="Hagos B."/>
            <person name="Hall J."/>
            <person name="Henson C."/>
            <person name="Hollinger A."/>
            <person name="Honan T."/>
            <person name="Huard M.D."/>
            <person name="Hughes L."/>
            <person name="Hurhula B."/>
            <person name="Husby M.E."/>
            <person name="Kamat A."/>
            <person name="Kanga B."/>
            <person name="Kashin S."/>
            <person name="Khazanovich D."/>
            <person name="Kisner P."/>
            <person name="Lance K."/>
            <person name="Lara M."/>
            <person name="Lee W."/>
            <person name="Lennon N."/>
            <person name="Letendre F."/>
            <person name="LeVine R."/>
            <person name="Lipovsky A."/>
            <person name="Liu X."/>
            <person name="Liu J."/>
            <person name="Liu S."/>
            <person name="Lokyitsang T."/>
            <person name="Lokyitsang Y."/>
            <person name="Lubonja R."/>
            <person name="Lui A."/>
            <person name="MacDonald P."/>
            <person name="Magnisalis V."/>
            <person name="Maru K."/>
            <person name="Matthews C."/>
            <person name="McCusker W."/>
            <person name="McDonough S."/>
            <person name="Mehta T."/>
            <person name="Meldrim J."/>
            <person name="Meneus L."/>
            <person name="Mihai O."/>
            <person name="Mihalev A."/>
            <person name="Mihova T."/>
            <person name="Mittelman R."/>
            <person name="Mlenga V."/>
            <person name="Montmayeur A."/>
            <person name="Mulrain L."/>
            <person name="Navidi A."/>
            <person name="Naylor J."/>
            <person name="Negash T."/>
            <person name="Nguyen T."/>
            <person name="Nguyen N."/>
            <person name="Nicol R."/>
            <person name="Norbu C."/>
            <person name="Norbu N."/>
            <person name="Novod N."/>
            <person name="O'Neill B."/>
            <person name="Osman S."/>
            <person name="Markiewicz E."/>
            <person name="Oyono O.L."/>
            <person name="Patti C."/>
            <person name="Phunkhang P."/>
            <person name="Pierre F."/>
            <person name="Priest M."/>
            <person name="Raghuraman S."/>
            <person name="Rege F."/>
            <person name="Reyes R."/>
            <person name="Rise C."/>
            <person name="Rogov P."/>
            <person name="Ross K."/>
            <person name="Ryan E."/>
            <person name="Settipalli S."/>
            <person name="Shea T."/>
            <person name="Sherpa N."/>
            <person name="Shi L."/>
            <person name="Shih D."/>
            <person name="Sparrow T."/>
            <person name="Spaulding J."/>
            <person name="Stalker J."/>
            <person name="Stange-Thomann N."/>
            <person name="Stavropoulos S."/>
            <person name="Stone C."/>
            <person name="Strader C."/>
            <person name="Tesfaye S."/>
            <person name="Thomson T."/>
            <person name="Thoulutsang Y."/>
            <person name="Thoulutsang D."/>
            <person name="Topham K."/>
            <person name="Topping I."/>
            <person name="Tsamla T."/>
            <person name="Vassiliev H."/>
            <person name="Vo A."/>
            <person name="Wangchuk T."/>
            <person name="Wangdi T."/>
            <person name="Weiand M."/>
            <person name="Wilkinson J."/>
            <person name="Wilson A."/>
            <person name="Yadav S."/>
            <person name="Young G."/>
            <person name="Yu Q."/>
            <person name="Zembek L."/>
            <person name="Zhong D."/>
            <person name="Zimmer A."/>
            <person name="Zwirko Z."/>
            <person name="Jaffe D.B."/>
            <person name="Alvarez P."/>
            <person name="Brockman W."/>
            <person name="Butler J."/>
            <person name="Chin C."/>
            <person name="Gnerre S."/>
            <person name="Grabherr M."/>
            <person name="Kleber M."/>
            <person name="Mauceli E."/>
            <person name="MacCallum I."/>
        </authorList>
    </citation>
    <scope>NUCLEOTIDE SEQUENCE [LARGE SCALE GENOMIC DNA]</scope>
    <source>
        <strain evidence="2 3">TSC#14021-0224.01</strain>
    </source>
</reference>
<feature type="signal peptide" evidence="1">
    <location>
        <begin position="1"/>
        <end position="23"/>
    </location>
</feature>
<gene>
    <name evidence="2" type="primary">Dere\GG26823</name>
    <name evidence="2" type="synonym">GG26823</name>
    <name evidence="2" type="ORF">Dere_GG26823</name>
</gene>
<dbReference type="EMBL" id="CH954183">
    <property type="protein sequence ID" value="KQS25941.1"/>
    <property type="molecule type" value="Genomic_DNA"/>
</dbReference>
<accession>A0A0Q5T215</accession>
<protein>
    <submittedName>
        <fullName evidence="2">Uncharacterized protein</fullName>
    </submittedName>
</protein>
<reference evidence="2 3" key="2">
    <citation type="journal article" date="2008" name="Bioinformatics">
        <title>Assembly reconciliation.</title>
        <authorList>
            <person name="Zimin A.V."/>
            <person name="Smith D.R."/>
            <person name="Sutton G."/>
            <person name="Yorke J.A."/>
        </authorList>
    </citation>
    <scope>NUCLEOTIDE SEQUENCE [LARGE SCALE GENOMIC DNA]</scope>
    <source>
        <strain evidence="2 3">TSC#14021-0224.01</strain>
    </source>
</reference>
<dbReference type="OrthoDB" id="7857565at2759"/>
<sequence length="127" mass="14988">MSSRVPIFVVLILVIILITETRSEQQSAETNLEGGNQQLQLILDTINQYERQRLKEMNVNSNWDTIKQRPNSKRLRWNRKTTIPNRKDQNMEHRAFVTSTSSAQQQTNPDYINVNNYLPTPAPWWYN</sequence>
<feature type="chain" id="PRO_5006262410" evidence="1">
    <location>
        <begin position="24"/>
        <end position="127"/>
    </location>
</feature>
<proteinExistence type="predicted"/>
<evidence type="ECO:0000313" key="2">
    <source>
        <dbReference type="EMBL" id="KQS25941.1"/>
    </source>
</evidence>
<name>A0A0Q5T215_DROER</name>
<organism evidence="2 3">
    <name type="scientific">Drosophila erecta</name>
    <name type="common">Fruit fly</name>
    <dbReference type="NCBI Taxonomy" id="7220"/>
    <lineage>
        <taxon>Eukaryota</taxon>
        <taxon>Metazoa</taxon>
        <taxon>Ecdysozoa</taxon>
        <taxon>Arthropoda</taxon>
        <taxon>Hexapoda</taxon>
        <taxon>Insecta</taxon>
        <taxon>Pterygota</taxon>
        <taxon>Neoptera</taxon>
        <taxon>Endopterygota</taxon>
        <taxon>Diptera</taxon>
        <taxon>Brachycera</taxon>
        <taxon>Muscomorpha</taxon>
        <taxon>Ephydroidea</taxon>
        <taxon>Drosophilidae</taxon>
        <taxon>Drosophila</taxon>
        <taxon>Sophophora</taxon>
    </lineage>
</organism>
<dbReference type="Proteomes" id="UP000008711">
    <property type="component" value="Unassembled WGS sequence"/>
</dbReference>
<keyword evidence="1" id="KW-0732">Signal</keyword>